<dbReference type="EMBL" id="JACHHB010000001">
    <property type="protein sequence ID" value="MBB5172188.1"/>
    <property type="molecule type" value="Genomic_DNA"/>
</dbReference>
<dbReference type="Gene3D" id="1.10.10.60">
    <property type="entry name" value="Homeodomain-like"/>
    <property type="match status" value="1"/>
</dbReference>
<reference evidence="5 6" key="1">
    <citation type="submission" date="2020-08" db="EMBL/GenBank/DDBJ databases">
        <title>Genomic Encyclopedia of Type Strains, Phase IV (KMG-IV): sequencing the most valuable type-strain genomes for metagenomic binning, comparative biology and taxonomic classification.</title>
        <authorList>
            <person name="Goeker M."/>
        </authorList>
    </citation>
    <scope>NUCLEOTIDE SEQUENCE [LARGE SCALE GENOMIC DNA]</scope>
    <source>
        <strain evidence="5 6">DSM 24696</strain>
    </source>
</reference>
<proteinExistence type="predicted"/>
<feature type="coiled-coil region" evidence="1">
    <location>
        <begin position="102"/>
        <end position="186"/>
    </location>
</feature>
<keyword evidence="1" id="KW-0175">Coiled coil</keyword>
<dbReference type="InterPro" id="IPR017930">
    <property type="entry name" value="Myb_dom"/>
</dbReference>
<dbReference type="InterPro" id="IPR001005">
    <property type="entry name" value="SANT/Myb"/>
</dbReference>
<comment type="caution">
    <text evidence="5">The sequence shown here is derived from an EMBL/GenBank/DDBJ whole genome shotgun (WGS) entry which is preliminary data.</text>
</comment>
<feature type="domain" description="Myb-like" evidence="3">
    <location>
        <begin position="1"/>
        <end position="55"/>
    </location>
</feature>
<evidence type="ECO:0000256" key="1">
    <source>
        <dbReference type="SAM" id="Coils"/>
    </source>
</evidence>
<keyword evidence="6" id="KW-1185">Reference proteome</keyword>
<dbReference type="SUPFAM" id="SSF46689">
    <property type="entry name" value="Homeodomain-like"/>
    <property type="match status" value="1"/>
</dbReference>
<organism evidence="5 6">
    <name type="scientific">Texcoconibacillus texcoconensis</name>
    <dbReference type="NCBI Taxonomy" id="1095777"/>
    <lineage>
        <taxon>Bacteria</taxon>
        <taxon>Bacillati</taxon>
        <taxon>Bacillota</taxon>
        <taxon>Bacilli</taxon>
        <taxon>Bacillales</taxon>
        <taxon>Bacillaceae</taxon>
        <taxon>Texcoconibacillus</taxon>
    </lineage>
</organism>
<dbReference type="NCBIfam" id="TIGR02894">
    <property type="entry name" value="DNA_bind_RsfA"/>
    <property type="match status" value="1"/>
</dbReference>
<accession>A0A840QLF1</accession>
<gene>
    <name evidence="5" type="ORF">HNQ41_000328</name>
</gene>
<dbReference type="PROSITE" id="PS51294">
    <property type="entry name" value="HTH_MYB"/>
    <property type="match status" value="1"/>
</dbReference>
<dbReference type="PROSITE" id="PS50090">
    <property type="entry name" value="MYB_LIKE"/>
    <property type="match status" value="1"/>
</dbReference>
<protein>
    <submittedName>
        <fullName evidence="5">Chromosome segregation ATPase</fullName>
    </submittedName>
</protein>
<sequence length="190" mass="21937">MVRQDAWSKDEDLLLAEVVLRHIREGGTQLAAFEEVARKLSRTSAACGFRWNSTIRKQYKSAIARAKEDRKKWYASSEDDTPPNLSNSESGPDVSTDDSEIEEALVTVIEFLEKQRQKLNEEGATTSEEDLRVLRDTVENLQNEKNNLESELERLRHRYQDLEQRYHLLIQAMKKATSDMDDYEKQSQGG</sequence>
<evidence type="ECO:0000313" key="6">
    <source>
        <dbReference type="Proteomes" id="UP000551878"/>
    </source>
</evidence>
<dbReference type="Proteomes" id="UP000551878">
    <property type="component" value="Unassembled WGS sequence"/>
</dbReference>
<dbReference type="AlphaFoldDB" id="A0A840QLF1"/>
<dbReference type="RefSeq" id="WP_343043306.1">
    <property type="nucleotide sequence ID" value="NZ_JACHHB010000001.1"/>
</dbReference>
<dbReference type="PANTHER" id="PTHR41302">
    <property type="entry name" value="PRESPORE-SPECIFIC TRANSCRIPTIONAL REGULATOR RSFA-RELATED"/>
    <property type="match status" value="1"/>
</dbReference>
<dbReference type="InterPro" id="IPR014243">
    <property type="entry name" value="RsfA-like"/>
</dbReference>
<evidence type="ECO:0000259" key="4">
    <source>
        <dbReference type="PROSITE" id="PS51294"/>
    </source>
</evidence>
<evidence type="ECO:0000259" key="3">
    <source>
        <dbReference type="PROSITE" id="PS50090"/>
    </source>
</evidence>
<evidence type="ECO:0000256" key="2">
    <source>
        <dbReference type="SAM" id="MobiDB-lite"/>
    </source>
</evidence>
<feature type="domain" description="HTH myb-type" evidence="4">
    <location>
        <begin position="1"/>
        <end position="59"/>
    </location>
</feature>
<evidence type="ECO:0000313" key="5">
    <source>
        <dbReference type="EMBL" id="MBB5172188.1"/>
    </source>
</evidence>
<name>A0A840QLF1_9BACI</name>
<feature type="region of interest" description="Disordered" evidence="2">
    <location>
        <begin position="73"/>
        <end position="98"/>
    </location>
</feature>
<dbReference type="Pfam" id="PF13921">
    <property type="entry name" value="Myb_DNA-bind_6"/>
    <property type="match status" value="1"/>
</dbReference>
<dbReference type="InterPro" id="IPR009057">
    <property type="entry name" value="Homeodomain-like_sf"/>
</dbReference>
<dbReference type="PANTHER" id="PTHR41302:SF2">
    <property type="entry name" value="PRESPORE SPECIFIC TRANSCRIPTIONAL ACTIVATOR RSFA"/>
    <property type="match status" value="1"/>
</dbReference>